<comment type="subcellular location">
    <subcellularLocation>
        <location evidence="1">Cell membrane</location>
        <topology evidence="1">Multi-pass membrane protein</topology>
    </subcellularLocation>
</comment>
<keyword evidence="5 7" id="KW-1133">Transmembrane helix</keyword>
<dbReference type="PANTHER" id="PTHR14969">
    <property type="entry name" value="SPHINGOSINE-1-PHOSPHATE PHOSPHOHYDROLASE"/>
    <property type="match status" value="1"/>
</dbReference>
<feature type="transmembrane region" description="Helical" evidence="7">
    <location>
        <begin position="157"/>
        <end position="175"/>
    </location>
</feature>
<reference evidence="9 10" key="1">
    <citation type="submission" date="2021-12" db="EMBL/GenBank/DDBJ databases">
        <title>Genome seq of P8.</title>
        <authorList>
            <person name="Seo T."/>
        </authorList>
    </citation>
    <scope>NUCLEOTIDE SEQUENCE [LARGE SCALE GENOMIC DNA]</scope>
    <source>
        <strain evidence="9 10">P8</strain>
    </source>
</reference>
<dbReference type="InterPro" id="IPR000326">
    <property type="entry name" value="PAP2/HPO"/>
</dbReference>
<evidence type="ECO:0000313" key="10">
    <source>
        <dbReference type="Proteomes" id="UP001200741"/>
    </source>
</evidence>
<dbReference type="RefSeq" id="WP_233369809.1">
    <property type="nucleotide sequence ID" value="NZ_JAJTWU010000001.1"/>
</dbReference>
<protein>
    <submittedName>
        <fullName evidence="9">Phosphatase PAP2 family protein</fullName>
    </submittedName>
</protein>
<comment type="caution">
    <text evidence="9">The sequence shown here is derived from an EMBL/GenBank/DDBJ whole genome shotgun (WGS) entry which is preliminary data.</text>
</comment>
<evidence type="ECO:0000256" key="2">
    <source>
        <dbReference type="ARBA" id="ARBA00022475"/>
    </source>
</evidence>
<dbReference type="CDD" id="cd01610">
    <property type="entry name" value="PAP2_like"/>
    <property type="match status" value="1"/>
</dbReference>
<organism evidence="9 10">
    <name type="scientific">Pelomonas cellulosilytica</name>
    <dbReference type="NCBI Taxonomy" id="2906762"/>
    <lineage>
        <taxon>Bacteria</taxon>
        <taxon>Pseudomonadati</taxon>
        <taxon>Pseudomonadota</taxon>
        <taxon>Betaproteobacteria</taxon>
        <taxon>Burkholderiales</taxon>
        <taxon>Sphaerotilaceae</taxon>
        <taxon>Roseateles</taxon>
    </lineage>
</organism>
<keyword evidence="10" id="KW-1185">Reference proteome</keyword>
<dbReference type="Proteomes" id="UP001200741">
    <property type="component" value="Unassembled WGS sequence"/>
</dbReference>
<keyword evidence="2" id="KW-1003">Cell membrane</keyword>
<gene>
    <name evidence="9" type="ORF">LXT13_01395</name>
</gene>
<evidence type="ECO:0000256" key="1">
    <source>
        <dbReference type="ARBA" id="ARBA00004651"/>
    </source>
</evidence>
<proteinExistence type="predicted"/>
<evidence type="ECO:0000259" key="8">
    <source>
        <dbReference type="SMART" id="SM00014"/>
    </source>
</evidence>
<dbReference type="SMART" id="SM00014">
    <property type="entry name" value="acidPPc"/>
    <property type="match status" value="1"/>
</dbReference>
<sequence length="176" mass="18594">MPPWLDAGRLRGAELDLRGAQALHRAAARPLLPRVLALCSRLADGPLWAGLALLLALLGQPRQALLMLALGGANLVVYYALKLGTRRQRPFERCDSIRACLKVPDAFSFPSGHALHAFAFALLLSAFHPALAPLLWSFAVLVGLARVVLGLHFPSDVLSGALIGSVTAALALLLGG</sequence>
<keyword evidence="3 7" id="KW-0812">Transmembrane</keyword>
<feature type="transmembrane region" description="Helical" evidence="7">
    <location>
        <begin position="117"/>
        <end position="145"/>
    </location>
</feature>
<dbReference type="InterPro" id="IPR036938">
    <property type="entry name" value="PAP2/HPO_sf"/>
</dbReference>
<evidence type="ECO:0000256" key="6">
    <source>
        <dbReference type="ARBA" id="ARBA00023136"/>
    </source>
</evidence>
<keyword evidence="4" id="KW-0378">Hydrolase</keyword>
<keyword evidence="6 7" id="KW-0472">Membrane</keyword>
<evidence type="ECO:0000256" key="4">
    <source>
        <dbReference type="ARBA" id="ARBA00022801"/>
    </source>
</evidence>
<dbReference type="PANTHER" id="PTHR14969:SF62">
    <property type="entry name" value="DECAPRENYLPHOSPHORYL-5-PHOSPHORIBOSE PHOSPHATASE RV3807C-RELATED"/>
    <property type="match status" value="1"/>
</dbReference>
<dbReference type="EMBL" id="JAJTWU010000001">
    <property type="protein sequence ID" value="MCE4553100.1"/>
    <property type="molecule type" value="Genomic_DNA"/>
</dbReference>
<evidence type="ECO:0000256" key="7">
    <source>
        <dbReference type="SAM" id="Phobius"/>
    </source>
</evidence>
<name>A0ABS8XMX7_9BURK</name>
<evidence type="ECO:0000313" key="9">
    <source>
        <dbReference type="EMBL" id="MCE4553100.1"/>
    </source>
</evidence>
<dbReference type="SUPFAM" id="SSF48317">
    <property type="entry name" value="Acid phosphatase/Vanadium-dependent haloperoxidase"/>
    <property type="match status" value="1"/>
</dbReference>
<evidence type="ECO:0000256" key="3">
    <source>
        <dbReference type="ARBA" id="ARBA00022692"/>
    </source>
</evidence>
<accession>A0ABS8XMX7</accession>
<feature type="domain" description="Phosphatidic acid phosphatase type 2/haloperoxidase" evidence="8">
    <location>
        <begin position="64"/>
        <end position="172"/>
    </location>
</feature>
<dbReference type="Gene3D" id="1.20.144.10">
    <property type="entry name" value="Phosphatidic acid phosphatase type 2/haloperoxidase"/>
    <property type="match status" value="1"/>
</dbReference>
<dbReference type="Pfam" id="PF01569">
    <property type="entry name" value="PAP2"/>
    <property type="match status" value="1"/>
</dbReference>
<feature type="transmembrane region" description="Helical" evidence="7">
    <location>
        <begin position="64"/>
        <end position="81"/>
    </location>
</feature>
<evidence type="ECO:0000256" key="5">
    <source>
        <dbReference type="ARBA" id="ARBA00022989"/>
    </source>
</evidence>